<reference evidence="6" key="2">
    <citation type="submission" date="2023-02" db="EMBL/GenBank/DDBJ databases">
        <authorList>
            <person name="Rayyan A."/>
            <person name="Meyer T."/>
            <person name="Kyndt J.A."/>
        </authorList>
    </citation>
    <scope>NUCLEOTIDE SEQUENCE</scope>
    <source>
        <strain evidence="6">DSM 9987</strain>
    </source>
</reference>
<dbReference type="SUPFAM" id="SSF64288">
    <property type="entry name" value="Chorismate lyase-like"/>
    <property type="match status" value="1"/>
</dbReference>
<feature type="domain" description="HTH gntR-type" evidence="5">
    <location>
        <begin position="16"/>
        <end position="84"/>
    </location>
</feature>
<evidence type="ECO:0000256" key="4">
    <source>
        <dbReference type="NCBIfam" id="TIGR02018"/>
    </source>
</evidence>
<sequence length="252" mass="27677">MAGDDEGAKTEPAHDRSLHQRIRADLEERILSGAWSPGHRIPFEHELMAQYGCARMTVNRVLSGLVEAGLIERRRRAGSFVRRPAGQSAVLRIPDVKAEVLSRGETYGYELISGTRRKATRDDRARIAVAAGAPLLALLCRHVADGRPYALEDRLIALDSVPEAADADFATELPGTWLLGHVPWHEAEHNISAAPADARTAARLDVPVGTACLVMERRTWRSGQPITAVRLWYPGDRQKLVARFTPSTAAGR</sequence>
<dbReference type="Gene3D" id="1.10.10.10">
    <property type="entry name" value="Winged helix-like DNA-binding domain superfamily/Winged helix DNA-binding domain"/>
    <property type="match status" value="1"/>
</dbReference>
<dbReference type="NCBIfam" id="TIGR02018">
    <property type="entry name" value="his_ut_repres"/>
    <property type="match status" value="1"/>
</dbReference>
<evidence type="ECO:0000313" key="6">
    <source>
        <dbReference type="EMBL" id="MDC7784438.1"/>
    </source>
</evidence>
<gene>
    <name evidence="6" type="primary">hutC</name>
    <name evidence="6" type="ORF">PQJ73_01970</name>
</gene>
<dbReference type="EMBL" id="JAQQLI010000002">
    <property type="protein sequence ID" value="MDC7784438.1"/>
    <property type="molecule type" value="Genomic_DNA"/>
</dbReference>
<dbReference type="CDD" id="cd07377">
    <property type="entry name" value="WHTH_GntR"/>
    <property type="match status" value="1"/>
</dbReference>
<accession>A0ABT5J471</accession>
<keyword evidence="1" id="KW-0805">Transcription regulation</keyword>
<dbReference type="Pfam" id="PF00392">
    <property type="entry name" value="GntR"/>
    <property type="match status" value="1"/>
</dbReference>
<evidence type="ECO:0000313" key="7">
    <source>
        <dbReference type="Proteomes" id="UP001165652"/>
    </source>
</evidence>
<proteinExistence type="predicted"/>
<reference evidence="6" key="1">
    <citation type="journal article" date="2023" name="Microbiol Resour">
        <title>Genome Sequences of Rhodoplanes serenus and Two Thermotolerant Strains, Rhodoplanes tepidamans and 'Rhodoplanes cryptolactis,' Further Refine the Genus.</title>
        <authorList>
            <person name="Rayyan A.A."/>
            <person name="Kyndt J.A."/>
        </authorList>
    </citation>
    <scope>NUCLEOTIDE SEQUENCE</scope>
    <source>
        <strain evidence="6">DSM 9987</strain>
    </source>
</reference>
<dbReference type="Gene3D" id="3.40.1410.10">
    <property type="entry name" value="Chorismate lyase-like"/>
    <property type="match status" value="1"/>
</dbReference>
<dbReference type="RefSeq" id="WP_272775289.1">
    <property type="nucleotide sequence ID" value="NZ_JAQQLI010000002.1"/>
</dbReference>
<dbReference type="InterPro" id="IPR028978">
    <property type="entry name" value="Chorismate_lyase_/UTRA_dom_sf"/>
</dbReference>
<dbReference type="PROSITE" id="PS50949">
    <property type="entry name" value="HTH_GNTR"/>
    <property type="match status" value="1"/>
</dbReference>
<dbReference type="PANTHER" id="PTHR44846">
    <property type="entry name" value="MANNOSYL-D-GLYCERATE TRANSPORT/METABOLISM SYSTEM REPRESSOR MNGR-RELATED"/>
    <property type="match status" value="1"/>
</dbReference>
<dbReference type="InterPro" id="IPR011663">
    <property type="entry name" value="UTRA"/>
</dbReference>
<dbReference type="Pfam" id="PF07702">
    <property type="entry name" value="UTRA"/>
    <property type="match status" value="1"/>
</dbReference>
<evidence type="ECO:0000256" key="1">
    <source>
        <dbReference type="ARBA" id="ARBA00023015"/>
    </source>
</evidence>
<dbReference type="InterPro" id="IPR050679">
    <property type="entry name" value="Bact_HTH_transcr_reg"/>
</dbReference>
<evidence type="ECO:0000256" key="2">
    <source>
        <dbReference type="ARBA" id="ARBA00023125"/>
    </source>
</evidence>
<keyword evidence="7" id="KW-1185">Reference proteome</keyword>
<organism evidence="6 7">
    <name type="scientific">Rhodoplanes tepidamans</name>
    <name type="common">Rhodoplanes cryptolactis</name>
    <dbReference type="NCBI Taxonomy" id="200616"/>
    <lineage>
        <taxon>Bacteria</taxon>
        <taxon>Pseudomonadati</taxon>
        <taxon>Pseudomonadota</taxon>
        <taxon>Alphaproteobacteria</taxon>
        <taxon>Hyphomicrobiales</taxon>
        <taxon>Nitrobacteraceae</taxon>
        <taxon>Rhodoplanes</taxon>
    </lineage>
</organism>
<comment type="caution">
    <text evidence="6">The sequence shown here is derived from an EMBL/GenBank/DDBJ whole genome shotgun (WGS) entry which is preliminary data.</text>
</comment>
<protein>
    <recommendedName>
        <fullName evidence="4">Histidine utilization repressor</fullName>
    </recommendedName>
</protein>
<keyword evidence="2" id="KW-0238">DNA-binding</keyword>
<dbReference type="InterPro" id="IPR010248">
    <property type="entry name" value="His_ut_repres"/>
</dbReference>
<dbReference type="PANTHER" id="PTHR44846:SF16">
    <property type="entry name" value="TRANSCRIPTIONAL REGULATOR PHNF-RELATED"/>
    <property type="match status" value="1"/>
</dbReference>
<dbReference type="SMART" id="SM00866">
    <property type="entry name" value="UTRA"/>
    <property type="match status" value="1"/>
</dbReference>
<name>A0ABT5J471_RHOTP</name>
<dbReference type="SMART" id="SM00345">
    <property type="entry name" value="HTH_GNTR"/>
    <property type="match status" value="1"/>
</dbReference>
<dbReference type="InterPro" id="IPR000524">
    <property type="entry name" value="Tscrpt_reg_HTH_GntR"/>
</dbReference>
<dbReference type="Proteomes" id="UP001165652">
    <property type="component" value="Unassembled WGS sequence"/>
</dbReference>
<dbReference type="InterPro" id="IPR036388">
    <property type="entry name" value="WH-like_DNA-bd_sf"/>
</dbReference>
<dbReference type="InterPro" id="IPR036390">
    <property type="entry name" value="WH_DNA-bd_sf"/>
</dbReference>
<keyword evidence="3" id="KW-0804">Transcription</keyword>
<evidence type="ECO:0000259" key="5">
    <source>
        <dbReference type="PROSITE" id="PS50949"/>
    </source>
</evidence>
<evidence type="ECO:0000256" key="3">
    <source>
        <dbReference type="ARBA" id="ARBA00023163"/>
    </source>
</evidence>
<dbReference type="SUPFAM" id="SSF46785">
    <property type="entry name" value="Winged helix' DNA-binding domain"/>
    <property type="match status" value="1"/>
</dbReference>